<reference evidence="6" key="1">
    <citation type="submission" date="2020-11" db="EMBL/GenBank/DDBJ databases">
        <title>Carbohydrate-dependent, anaerobic sulfur respiration: A novel catabolism in halophilic archaea.</title>
        <authorList>
            <person name="Sorokin D.Y."/>
            <person name="Messina E."/>
            <person name="Smedile F."/>
            <person name="La Cono V."/>
            <person name="Hallsworth J.E."/>
            <person name="Yakimov M.M."/>
        </authorList>
    </citation>
    <scope>NUCLEOTIDE SEQUENCE</scope>
    <source>
        <strain evidence="6">AArc-S</strain>
    </source>
</reference>
<dbReference type="InterPro" id="IPR006059">
    <property type="entry name" value="SBP"/>
</dbReference>
<dbReference type="PRINTS" id="PR00181">
    <property type="entry name" value="MALTOSEBP"/>
</dbReference>
<dbReference type="PROSITE" id="PS51318">
    <property type="entry name" value="TAT"/>
    <property type="match status" value="1"/>
</dbReference>
<dbReference type="PROSITE" id="PS01037">
    <property type="entry name" value="SBP_BACTERIAL_1"/>
    <property type="match status" value="1"/>
</dbReference>
<sequence length="407" mass="45175">MDMDRRTVLKGTGGIVAASALAGCLGGDDGPEGDMAIWHELGEGELAIFNDMVEQFEDETDHDIAVSEVGDLEDRVETAVAAGEGPEMWSWAHDWVGNHWDRGFLADASDDLTITLEDEFTPPAVEAVQPPGTDAVVGLPAAGETISMFYNPDLIDEPPETLEEVLEIAEEFHDPQQGQYGFSQDVNVYTFSWALQAFGSMIFEVDEDGEAHLGLEDDEMHEGMEIVRDLYEYMPRDLEYDAQVSPFTGGDVPIHMNGPWAVSDFNDEDATFEVAELPAIDGGEAAPYTGIDVWYFSDMINEDEDRKDVTIEFGEYYTTNEEFQQRWADEQFYIPVIQDIDEDGLPDEVAAFQSAFEQGVAMPVDARMNQVWEPFEDAISAVLTDDGDIAEEFASAADSIRDSWDDE</sequence>
<dbReference type="InterPro" id="IPR006060">
    <property type="entry name" value="Maltose/Cyclodextrin-bd"/>
</dbReference>
<accession>A0A897MRQ6</accession>
<evidence type="ECO:0000256" key="2">
    <source>
        <dbReference type="ARBA" id="ARBA00022448"/>
    </source>
</evidence>
<protein>
    <recommendedName>
        <fullName evidence="5">Maltodextrin-binding protein</fullName>
    </recommendedName>
</protein>
<dbReference type="Pfam" id="PF13416">
    <property type="entry name" value="SBP_bac_8"/>
    <property type="match status" value="1"/>
</dbReference>
<dbReference type="GO" id="GO:1901982">
    <property type="term" value="F:maltose binding"/>
    <property type="evidence" value="ECO:0007669"/>
    <property type="project" value="TreeGrafter"/>
</dbReference>
<dbReference type="GO" id="GO:0015144">
    <property type="term" value="F:carbohydrate transmembrane transporter activity"/>
    <property type="evidence" value="ECO:0007669"/>
    <property type="project" value="InterPro"/>
</dbReference>
<keyword evidence="3" id="KW-0762">Sugar transport</keyword>
<evidence type="ECO:0000256" key="3">
    <source>
        <dbReference type="ARBA" id="ARBA00022597"/>
    </source>
</evidence>
<keyword evidence="2" id="KW-0813">Transport</keyword>
<evidence type="ECO:0000256" key="1">
    <source>
        <dbReference type="ARBA" id="ARBA00008520"/>
    </source>
</evidence>
<dbReference type="KEGG" id="hara:AArcS_0420"/>
<dbReference type="InterPro" id="IPR006061">
    <property type="entry name" value="SBP_1_CS"/>
</dbReference>
<dbReference type="AlphaFoldDB" id="A0A897MRQ6"/>
<evidence type="ECO:0000313" key="6">
    <source>
        <dbReference type="EMBL" id="QSG01649.1"/>
    </source>
</evidence>
<dbReference type="GO" id="GO:0015768">
    <property type="term" value="P:maltose transport"/>
    <property type="evidence" value="ECO:0007669"/>
    <property type="project" value="TreeGrafter"/>
</dbReference>
<dbReference type="PANTHER" id="PTHR30061">
    <property type="entry name" value="MALTOSE-BINDING PERIPLASMIC PROTEIN"/>
    <property type="match status" value="1"/>
</dbReference>
<dbReference type="GO" id="GO:0042956">
    <property type="term" value="P:maltodextrin transmembrane transport"/>
    <property type="evidence" value="ECO:0007669"/>
    <property type="project" value="TreeGrafter"/>
</dbReference>
<gene>
    <name evidence="6" type="primary">malE</name>
    <name evidence="6" type="ORF">AArcS_0420</name>
</gene>
<dbReference type="Proteomes" id="UP000663586">
    <property type="component" value="Chromosome"/>
</dbReference>
<dbReference type="Gene3D" id="3.40.190.10">
    <property type="entry name" value="Periplasmic binding protein-like II"/>
    <property type="match status" value="2"/>
</dbReference>
<organism evidence="6 7">
    <name type="scientific">Natranaeroarchaeum sulfidigenes</name>
    <dbReference type="NCBI Taxonomy" id="2784880"/>
    <lineage>
        <taxon>Archaea</taxon>
        <taxon>Methanobacteriati</taxon>
        <taxon>Methanobacteriota</taxon>
        <taxon>Stenosarchaea group</taxon>
        <taxon>Halobacteria</taxon>
        <taxon>Halobacteriales</taxon>
        <taxon>Natronoarchaeaceae</taxon>
        <taxon>Natranaeroarchaeum</taxon>
    </lineage>
</organism>
<dbReference type="PANTHER" id="PTHR30061:SF50">
    <property type="entry name" value="MALTOSE_MALTODEXTRIN-BINDING PERIPLASMIC PROTEIN"/>
    <property type="match status" value="1"/>
</dbReference>
<dbReference type="GO" id="GO:0055052">
    <property type="term" value="C:ATP-binding cassette (ABC) transporter complex, substrate-binding subunit-containing"/>
    <property type="evidence" value="ECO:0007669"/>
    <property type="project" value="TreeGrafter"/>
</dbReference>
<dbReference type="InterPro" id="IPR006311">
    <property type="entry name" value="TAT_signal"/>
</dbReference>
<comment type="similarity">
    <text evidence="1">Belongs to the bacterial solute-binding protein 1 family.</text>
</comment>
<evidence type="ECO:0000256" key="5">
    <source>
        <dbReference type="ARBA" id="ARBA00030303"/>
    </source>
</evidence>
<dbReference type="EMBL" id="CP064786">
    <property type="protein sequence ID" value="QSG01649.1"/>
    <property type="molecule type" value="Genomic_DNA"/>
</dbReference>
<proteinExistence type="inferred from homology"/>
<dbReference type="PROSITE" id="PS51257">
    <property type="entry name" value="PROKAR_LIPOPROTEIN"/>
    <property type="match status" value="1"/>
</dbReference>
<evidence type="ECO:0000313" key="7">
    <source>
        <dbReference type="Proteomes" id="UP000663586"/>
    </source>
</evidence>
<name>A0A897MRQ6_9EURY</name>
<keyword evidence="4" id="KW-0732">Signal</keyword>
<evidence type="ECO:0000256" key="4">
    <source>
        <dbReference type="ARBA" id="ARBA00022729"/>
    </source>
</evidence>
<dbReference type="SUPFAM" id="SSF53850">
    <property type="entry name" value="Periplasmic binding protein-like II"/>
    <property type="match status" value="1"/>
</dbReference>
<keyword evidence="7" id="KW-1185">Reference proteome</keyword>